<proteinExistence type="predicted"/>
<dbReference type="EMBL" id="AP019846">
    <property type="protein sequence ID" value="BBM58869.1"/>
    <property type="molecule type" value="Genomic_DNA"/>
</dbReference>
<evidence type="ECO:0000313" key="2">
    <source>
        <dbReference type="EMBL" id="BBM58869.1"/>
    </source>
</evidence>
<gene>
    <name evidence="2" type="ORF">JMUB5056_0452</name>
</gene>
<organism evidence="2 3">
    <name type="scientific">Leptotrichia hongkongensis</name>
    <dbReference type="NCBI Taxonomy" id="554406"/>
    <lineage>
        <taxon>Bacteria</taxon>
        <taxon>Fusobacteriati</taxon>
        <taxon>Fusobacteriota</taxon>
        <taxon>Fusobacteriia</taxon>
        <taxon>Fusobacteriales</taxon>
        <taxon>Leptotrichiaceae</taxon>
        <taxon>Leptotrichia</taxon>
    </lineage>
</organism>
<dbReference type="OrthoDB" id="80642at2"/>
<dbReference type="Proteomes" id="UP000321561">
    <property type="component" value="Chromosome"/>
</dbReference>
<sequence length="148" mass="17454">MGYEKDYRKRILNFYYENGKTKTLFQFNISSSTLYGWIKLKNETGELSSRTRKRKFKVLNPEKLDEYMKNPENADKYICEIAKDFGCGKETVRVALKKLGYTRKKTDKIQAAGHFLLFLPLYSLNLNPIENIKKTPKIFIILSVLYYL</sequence>
<dbReference type="KEGG" id="lhg:JMUB5056_0452"/>
<dbReference type="AlphaFoldDB" id="A0A510L614"/>
<evidence type="ECO:0000259" key="1">
    <source>
        <dbReference type="Pfam" id="PF01710"/>
    </source>
</evidence>
<dbReference type="Pfam" id="PF01710">
    <property type="entry name" value="HTH_Tnp_IS630"/>
    <property type="match status" value="1"/>
</dbReference>
<dbReference type="RefSeq" id="WP_147004989.1">
    <property type="nucleotide sequence ID" value="NZ_AP019846.1"/>
</dbReference>
<dbReference type="InterPro" id="IPR002622">
    <property type="entry name" value="Transposase_14"/>
</dbReference>
<accession>A0A510L614</accession>
<feature type="domain" description="Transposase Synechocystis PCC 6803" evidence="1">
    <location>
        <begin position="1"/>
        <end position="110"/>
    </location>
</feature>
<reference evidence="2 3" key="1">
    <citation type="submission" date="2019-07" db="EMBL/GenBank/DDBJ databases">
        <title>Complete Genome Sequence of Leptotrichia hongkongensis Strain JMUB5056.</title>
        <authorList>
            <person name="Watanabe S."/>
            <person name="Cui L."/>
        </authorList>
    </citation>
    <scope>NUCLEOTIDE SEQUENCE [LARGE SCALE GENOMIC DNA]</scope>
    <source>
        <strain evidence="2 3">JMUB5056</strain>
    </source>
</reference>
<protein>
    <recommendedName>
        <fullName evidence="1">Transposase Synechocystis PCC 6803 domain-containing protein</fullName>
    </recommendedName>
</protein>
<evidence type="ECO:0000313" key="3">
    <source>
        <dbReference type="Proteomes" id="UP000321561"/>
    </source>
</evidence>
<name>A0A510L614_9FUSO</name>